<accession>A0A1R1X1F0</accession>
<keyword evidence="3" id="KW-1185">Reference proteome</keyword>
<evidence type="ECO:0000313" key="2">
    <source>
        <dbReference type="EMBL" id="OMJ16315.1"/>
    </source>
</evidence>
<dbReference type="EMBL" id="LSSN01005790">
    <property type="protein sequence ID" value="OMJ08455.1"/>
    <property type="molecule type" value="Genomic_DNA"/>
</dbReference>
<sequence>MSVSDKILIDQDKAAPTTMTVGISDCYISGTNNRTSDPDCLSILTYLQLTNSSWGIKVTNETDFIYGEKYPFVQDDPEICEFGFRDSISHIKKQVMS</sequence>
<dbReference type="EMBL" id="LSSN01002375">
    <property type="protein sequence ID" value="OMJ16315.1"/>
    <property type="molecule type" value="Genomic_DNA"/>
</dbReference>
<name>A0A1R1X1F0_9FUNG</name>
<comment type="caution">
    <text evidence="1">The sequence shown here is derived from an EMBL/GenBank/DDBJ whole genome shotgun (WGS) entry which is preliminary data.</text>
</comment>
<protein>
    <submittedName>
        <fullName evidence="1">Uncharacterized protein</fullName>
    </submittedName>
</protein>
<dbReference type="AlphaFoldDB" id="A0A1R1X1F0"/>
<reference evidence="1 3" key="1">
    <citation type="submission" date="2017-01" db="EMBL/GenBank/DDBJ databases">
        <authorList>
            <person name="Mah S.A."/>
            <person name="Swanson W.J."/>
            <person name="Moy G.W."/>
            <person name="Vacquier V.D."/>
        </authorList>
    </citation>
    <scope>NUCLEOTIDE SEQUENCE [LARGE SCALE GENOMIC DNA]</scope>
    <source>
        <strain evidence="1 3">GSMNP</strain>
    </source>
</reference>
<evidence type="ECO:0000313" key="1">
    <source>
        <dbReference type="EMBL" id="OMJ08455.1"/>
    </source>
</evidence>
<evidence type="ECO:0000313" key="3">
    <source>
        <dbReference type="Proteomes" id="UP000187283"/>
    </source>
</evidence>
<proteinExistence type="predicted"/>
<organism evidence="1 3">
    <name type="scientific">Smittium culicis</name>
    <dbReference type="NCBI Taxonomy" id="133412"/>
    <lineage>
        <taxon>Eukaryota</taxon>
        <taxon>Fungi</taxon>
        <taxon>Fungi incertae sedis</taxon>
        <taxon>Zoopagomycota</taxon>
        <taxon>Kickxellomycotina</taxon>
        <taxon>Harpellomycetes</taxon>
        <taxon>Harpellales</taxon>
        <taxon>Legeriomycetaceae</taxon>
        <taxon>Smittium</taxon>
    </lineage>
</organism>
<dbReference type="OrthoDB" id="5835136at2759"/>
<dbReference type="Proteomes" id="UP000187283">
    <property type="component" value="Unassembled WGS sequence"/>
</dbReference>
<gene>
    <name evidence="1" type="ORF">AYI70_g11544</name>
    <name evidence="2" type="ORF">AYI70_g6693</name>
</gene>